<proteinExistence type="predicted"/>
<dbReference type="PANTHER" id="PTHR22716">
    <property type="entry name" value="ETS CLASS TRANSCRIPTION FACTOR-RELATED-RELATED"/>
    <property type="match status" value="1"/>
</dbReference>
<accession>A0A2G5TQQ6</accession>
<protein>
    <recommendedName>
        <fullName evidence="1">Lin-15A/B-like domain-containing protein</fullName>
    </recommendedName>
</protein>
<dbReference type="InterPro" id="IPR040129">
    <property type="entry name" value="Lin-15B-like"/>
</dbReference>
<keyword evidence="3" id="KW-1185">Reference proteome</keyword>
<dbReference type="STRING" id="1611254.A0A2G5TQQ6"/>
<dbReference type="GO" id="GO:0040027">
    <property type="term" value="P:negative regulation of vulval development"/>
    <property type="evidence" value="ECO:0007669"/>
    <property type="project" value="InterPro"/>
</dbReference>
<evidence type="ECO:0000313" key="2">
    <source>
        <dbReference type="EMBL" id="PIC29639.1"/>
    </source>
</evidence>
<evidence type="ECO:0000259" key="1">
    <source>
        <dbReference type="Pfam" id="PF25375"/>
    </source>
</evidence>
<comment type="caution">
    <text evidence="2">The sequence shown here is derived from an EMBL/GenBank/DDBJ whole genome shotgun (WGS) entry which is preliminary data.</text>
</comment>
<dbReference type="PANTHER" id="PTHR22716:SF1">
    <property type="entry name" value="ETS CLASS TRANSCRIPTION FACTOR-RELATED"/>
    <property type="match status" value="1"/>
</dbReference>
<sequence>MDEAVVKEEVIEETCNFTFKNGEYVEVKQEEIEQKPEFLLEQEIKTEPVDLFETNEPDEFFDDFKLKPRERDYEIEKTSTEVNKLKCEICRKRIPKNLLTTVKSEANKTVLAEFFKVKGSLKTRTIYVCISHIQTIIDGYDGTFEKYAGTPFEKRLRKFISTHKKLMKERRDRKTRSRNCLVCHMARECSEVYRIGSKGIRIVIMIGCILRGTHSVEQAKSYITTNNKGSACYSHCKESIDKIFEYLRVRNIQGITMCSTQEMDNLMDIVKKIDSNFKVDQFINACRGLFLKSQKFPSSL</sequence>
<dbReference type="Pfam" id="PF25375">
    <property type="entry name" value="Lin-15B"/>
    <property type="match status" value="1"/>
</dbReference>
<organism evidence="2 3">
    <name type="scientific">Caenorhabditis nigoni</name>
    <dbReference type="NCBI Taxonomy" id="1611254"/>
    <lineage>
        <taxon>Eukaryota</taxon>
        <taxon>Metazoa</taxon>
        <taxon>Ecdysozoa</taxon>
        <taxon>Nematoda</taxon>
        <taxon>Chromadorea</taxon>
        <taxon>Rhabditida</taxon>
        <taxon>Rhabditina</taxon>
        <taxon>Rhabditomorpha</taxon>
        <taxon>Rhabditoidea</taxon>
        <taxon>Rhabditidae</taxon>
        <taxon>Peloderinae</taxon>
        <taxon>Caenorhabditis</taxon>
    </lineage>
</organism>
<evidence type="ECO:0000313" key="3">
    <source>
        <dbReference type="Proteomes" id="UP000230233"/>
    </source>
</evidence>
<feature type="domain" description="Lin-15A/B-like" evidence="1">
    <location>
        <begin position="178"/>
        <end position="296"/>
    </location>
</feature>
<dbReference type="EMBL" id="PDUG01000005">
    <property type="protein sequence ID" value="PIC29639.1"/>
    <property type="molecule type" value="Genomic_DNA"/>
</dbReference>
<reference evidence="3" key="1">
    <citation type="submission" date="2017-10" db="EMBL/GenBank/DDBJ databases">
        <title>Rapid genome shrinkage in a self-fertile nematode reveals novel sperm competition proteins.</title>
        <authorList>
            <person name="Yin D."/>
            <person name="Schwarz E.M."/>
            <person name="Thomas C.G."/>
            <person name="Felde R.L."/>
            <person name="Korf I.F."/>
            <person name="Cutter A.D."/>
            <person name="Schartner C.M."/>
            <person name="Ralston E.J."/>
            <person name="Meyer B.J."/>
            <person name="Haag E.S."/>
        </authorList>
    </citation>
    <scope>NUCLEOTIDE SEQUENCE [LARGE SCALE GENOMIC DNA]</scope>
    <source>
        <strain evidence="3">JU1422</strain>
    </source>
</reference>
<dbReference type="InterPro" id="IPR057432">
    <property type="entry name" value="Lin-15A/B-like_dom"/>
</dbReference>
<name>A0A2G5TQQ6_9PELO</name>
<dbReference type="Proteomes" id="UP000230233">
    <property type="component" value="Chromosome V"/>
</dbReference>
<dbReference type="OrthoDB" id="5888130at2759"/>
<gene>
    <name evidence="2" type="primary">Cnig_chr_V.g21159</name>
    <name evidence="2" type="ORF">B9Z55_021159</name>
</gene>
<dbReference type="AlphaFoldDB" id="A0A2G5TQQ6"/>